<feature type="compositionally biased region" description="Basic and acidic residues" evidence="1">
    <location>
        <begin position="71"/>
        <end position="81"/>
    </location>
</feature>
<sequence>MRASSSRPAEGRAAPVKVLPRQGIRRSSSKSSIPRRPHSRSRPGAEAFQPRRSRDGGRHLRGSSHGGGGPSDRRKQPRPEGSRGGYRQSNQAAPGGQATPGPGSRIRRPWAPATPPFLCPRRLLRGTDSGHVGLCRVPLHRGGGPCYDATNNKGHSRGQDSCRLAGRERSS</sequence>
<organism evidence="2 3">
    <name type="scientific">Pleurodeles waltl</name>
    <name type="common">Iberian ribbed newt</name>
    <dbReference type="NCBI Taxonomy" id="8319"/>
    <lineage>
        <taxon>Eukaryota</taxon>
        <taxon>Metazoa</taxon>
        <taxon>Chordata</taxon>
        <taxon>Craniata</taxon>
        <taxon>Vertebrata</taxon>
        <taxon>Euteleostomi</taxon>
        <taxon>Amphibia</taxon>
        <taxon>Batrachia</taxon>
        <taxon>Caudata</taxon>
        <taxon>Salamandroidea</taxon>
        <taxon>Salamandridae</taxon>
        <taxon>Pleurodelinae</taxon>
        <taxon>Pleurodeles</taxon>
    </lineage>
</organism>
<feature type="region of interest" description="Disordered" evidence="1">
    <location>
        <begin position="1"/>
        <end position="118"/>
    </location>
</feature>
<feature type="compositionally biased region" description="Basic and acidic residues" evidence="1">
    <location>
        <begin position="157"/>
        <end position="171"/>
    </location>
</feature>
<proteinExistence type="predicted"/>
<feature type="compositionally biased region" description="Low complexity" evidence="1">
    <location>
        <begin position="91"/>
        <end position="103"/>
    </location>
</feature>
<dbReference type="AlphaFoldDB" id="A0AAV7SGK0"/>
<name>A0AAV7SGK0_PLEWA</name>
<accession>A0AAV7SGK0</accession>
<evidence type="ECO:0000256" key="1">
    <source>
        <dbReference type="SAM" id="MobiDB-lite"/>
    </source>
</evidence>
<dbReference type="EMBL" id="JANPWB010000008">
    <property type="protein sequence ID" value="KAJ1163184.1"/>
    <property type="molecule type" value="Genomic_DNA"/>
</dbReference>
<feature type="region of interest" description="Disordered" evidence="1">
    <location>
        <begin position="150"/>
        <end position="171"/>
    </location>
</feature>
<reference evidence="2" key="1">
    <citation type="journal article" date="2022" name="bioRxiv">
        <title>Sequencing and chromosome-scale assembly of the giantPleurodeles waltlgenome.</title>
        <authorList>
            <person name="Brown T."/>
            <person name="Elewa A."/>
            <person name="Iarovenko S."/>
            <person name="Subramanian E."/>
            <person name="Araus A.J."/>
            <person name="Petzold A."/>
            <person name="Susuki M."/>
            <person name="Suzuki K.-i.T."/>
            <person name="Hayashi T."/>
            <person name="Toyoda A."/>
            <person name="Oliveira C."/>
            <person name="Osipova E."/>
            <person name="Leigh N.D."/>
            <person name="Simon A."/>
            <person name="Yun M.H."/>
        </authorList>
    </citation>
    <scope>NUCLEOTIDE SEQUENCE</scope>
    <source>
        <strain evidence="2">20211129_DDA</strain>
        <tissue evidence="2">Liver</tissue>
    </source>
</reference>
<gene>
    <name evidence="2" type="ORF">NDU88_003647</name>
</gene>
<keyword evidence="3" id="KW-1185">Reference proteome</keyword>
<protein>
    <submittedName>
        <fullName evidence="2">Uncharacterized protein</fullName>
    </submittedName>
</protein>
<feature type="compositionally biased region" description="Basic residues" evidence="1">
    <location>
        <begin position="23"/>
        <end position="41"/>
    </location>
</feature>
<evidence type="ECO:0000313" key="2">
    <source>
        <dbReference type="EMBL" id="KAJ1163184.1"/>
    </source>
</evidence>
<dbReference type="Proteomes" id="UP001066276">
    <property type="component" value="Chromosome 4_2"/>
</dbReference>
<evidence type="ECO:0000313" key="3">
    <source>
        <dbReference type="Proteomes" id="UP001066276"/>
    </source>
</evidence>
<comment type="caution">
    <text evidence="2">The sequence shown here is derived from an EMBL/GenBank/DDBJ whole genome shotgun (WGS) entry which is preliminary data.</text>
</comment>